<dbReference type="PRINTS" id="PR00385">
    <property type="entry name" value="P450"/>
</dbReference>
<dbReference type="InterPro" id="IPR002397">
    <property type="entry name" value="Cyt_P450_B"/>
</dbReference>
<keyword evidence="9" id="KW-1185">Reference proteome</keyword>
<dbReference type="InterPro" id="IPR001128">
    <property type="entry name" value="Cyt_P450"/>
</dbReference>
<protein>
    <submittedName>
        <fullName evidence="8">Cytochrome P450</fullName>
    </submittedName>
</protein>
<dbReference type="InterPro" id="IPR017972">
    <property type="entry name" value="Cyt_P450_CS"/>
</dbReference>
<keyword evidence="3 7" id="KW-0479">Metal-binding</keyword>
<evidence type="ECO:0000313" key="8">
    <source>
        <dbReference type="EMBL" id="AWR95625.1"/>
    </source>
</evidence>
<keyword evidence="5 7" id="KW-0408">Iron</keyword>
<evidence type="ECO:0000313" key="9">
    <source>
        <dbReference type="Proteomes" id="UP000248044"/>
    </source>
</evidence>
<dbReference type="EMBL" id="CP029289">
    <property type="protein sequence ID" value="AWR95625.1"/>
    <property type="molecule type" value="Genomic_DNA"/>
</dbReference>
<dbReference type="GO" id="GO:0020037">
    <property type="term" value="F:heme binding"/>
    <property type="evidence" value="ECO:0007669"/>
    <property type="project" value="InterPro"/>
</dbReference>
<keyword evidence="2 7" id="KW-0349">Heme</keyword>
<dbReference type="InterPro" id="IPR036396">
    <property type="entry name" value="Cyt_P450_sf"/>
</dbReference>
<dbReference type="PANTHER" id="PTHR46696">
    <property type="entry name" value="P450, PUTATIVE (EUROFUNG)-RELATED"/>
    <property type="match status" value="1"/>
</dbReference>
<dbReference type="PANTHER" id="PTHR46696:SF1">
    <property type="entry name" value="CYTOCHROME P450 YJIB-RELATED"/>
    <property type="match status" value="1"/>
</dbReference>
<evidence type="ECO:0000256" key="5">
    <source>
        <dbReference type="ARBA" id="ARBA00023004"/>
    </source>
</evidence>
<dbReference type="Gene3D" id="1.10.630.10">
    <property type="entry name" value="Cytochrome P450"/>
    <property type="match status" value="1"/>
</dbReference>
<dbReference type="GO" id="GO:0005506">
    <property type="term" value="F:iron ion binding"/>
    <property type="evidence" value="ECO:0007669"/>
    <property type="project" value="InterPro"/>
</dbReference>
<dbReference type="CDD" id="cd11032">
    <property type="entry name" value="P450_EryK-like"/>
    <property type="match status" value="1"/>
</dbReference>
<evidence type="ECO:0000256" key="1">
    <source>
        <dbReference type="ARBA" id="ARBA00010617"/>
    </source>
</evidence>
<dbReference type="KEGG" id="abri:DFR85_14545"/>
<dbReference type="Proteomes" id="UP000248044">
    <property type="component" value="Chromosome"/>
</dbReference>
<dbReference type="GO" id="GO:0016705">
    <property type="term" value="F:oxidoreductase activity, acting on paired donors, with incorporation or reduction of molecular oxygen"/>
    <property type="evidence" value="ECO:0007669"/>
    <property type="project" value="InterPro"/>
</dbReference>
<evidence type="ECO:0000256" key="7">
    <source>
        <dbReference type="RuleBase" id="RU000461"/>
    </source>
</evidence>
<evidence type="ECO:0000256" key="4">
    <source>
        <dbReference type="ARBA" id="ARBA00023002"/>
    </source>
</evidence>
<dbReference type="AlphaFoldDB" id="A0A2U9II07"/>
<keyword evidence="4 7" id="KW-0560">Oxidoreductase</keyword>
<name>A0A2U9II07_9CREN</name>
<keyword evidence="6 7" id="KW-0503">Monooxygenase</keyword>
<dbReference type="PROSITE" id="PS00086">
    <property type="entry name" value="CYTOCHROME_P450"/>
    <property type="match status" value="1"/>
</dbReference>
<proteinExistence type="inferred from homology"/>
<evidence type="ECO:0000256" key="3">
    <source>
        <dbReference type="ARBA" id="ARBA00022723"/>
    </source>
</evidence>
<dbReference type="Pfam" id="PF00067">
    <property type="entry name" value="p450"/>
    <property type="match status" value="1"/>
</dbReference>
<comment type="similarity">
    <text evidence="1 7">Belongs to the cytochrome P450 family.</text>
</comment>
<accession>A0A2U9II07</accession>
<reference evidence="8 9" key="1">
    <citation type="submission" date="2018-05" db="EMBL/GenBank/DDBJ databases">
        <title>Complete Genome Sequences of Extremely Thermoacidophilic, Metal-Mobilizing Type-Strain Members of the Archaeal Family Sulfolobaceae: Acidianus brierleyi DSM-1651T, Acidianus sulfidivorans DSM-18786T, Metallosphaera hakonensis DSM-7519T, and Metallosphaera prunae DSM-10039T.</title>
        <authorList>
            <person name="Counts J.A."/>
            <person name="Kelly R.M."/>
        </authorList>
    </citation>
    <scope>NUCLEOTIDE SEQUENCE [LARGE SCALE GENOMIC DNA]</scope>
    <source>
        <strain evidence="8 9">DSM 1651</strain>
    </source>
</reference>
<sequence length="369" mass="41754">MPFNLDPLNPFPFYSIMRKRSPVYFDEKSEIWNVFSYTDVRKVLWDYKNFSSEFEMDGILKGTIINLDPPAHDKLRALVSDPFSPNNVGQLSNRIKDIVNEILNNVKGNEIDIISELAIPVPVRVIANLLGLREEDLWKFKDWTDSLVGVNDYSTDKITELIEYLSEIIAERKTEPKKDLISLLLCSTVDGEKLTEKQLLGFIVLLLIAGNETTTNLIGNGVLTLLENKNSLYELKKDKQKMTTAIEEILRYRSPVQGMFRVAKNDVELSGKKIKKGSAVLAWIGSANRDENQFPNADKFIIDRSPNPHLAFGSGVHTCLGAPLARLEGKIVLSTLLERFSNMELVDQRLEPITNGLFYGVKSLKIYIS</sequence>
<organism evidence="8 9">
    <name type="scientific">Acidianus brierleyi</name>
    <dbReference type="NCBI Taxonomy" id="41673"/>
    <lineage>
        <taxon>Archaea</taxon>
        <taxon>Thermoproteota</taxon>
        <taxon>Thermoprotei</taxon>
        <taxon>Sulfolobales</taxon>
        <taxon>Sulfolobaceae</taxon>
        <taxon>Acidianus</taxon>
    </lineage>
</organism>
<dbReference type="FunFam" id="1.10.630.10:FF:000018">
    <property type="entry name" value="Cytochrome P450 monooxygenase"/>
    <property type="match status" value="1"/>
</dbReference>
<evidence type="ECO:0000256" key="2">
    <source>
        <dbReference type="ARBA" id="ARBA00022617"/>
    </source>
</evidence>
<dbReference type="SUPFAM" id="SSF48264">
    <property type="entry name" value="Cytochrome P450"/>
    <property type="match status" value="1"/>
</dbReference>
<gene>
    <name evidence="8" type="ORF">DFR85_14545</name>
</gene>
<dbReference type="GO" id="GO:0004497">
    <property type="term" value="F:monooxygenase activity"/>
    <property type="evidence" value="ECO:0007669"/>
    <property type="project" value="UniProtKB-KW"/>
</dbReference>
<evidence type="ECO:0000256" key="6">
    <source>
        <dbReference type="ARBA" id="ARBA00023033"/>
    </source>
</evidence>
<dbReference type="PRINTS" id="PR00359">
    <property type="entry name" value="BP450"/>
</dbReference>